<reference evidence="3" key="1">
    <citation type="journal article" date="2019" name="Int. J. Syst. Evol. Microbiol.">
        <title>The Global Catalogue of Microorganisms (GCM) 10K type strain sequencing project: providing services to taxonomists for standard genome sequencing and annotation.</title>
        <authorList>
            <consortium name="The Broad Institute Genomics Platform"/>
            <consortium name="The Broad Institute Genome Sequencing Center for Infectious Disease"/>
            <person name="Wu L."/>
            <person name="Ma J."/>
        </authorList>
    </citation>
    <scope>NUCLEOTIDE SEQUENCE [LARGE SCALE GENOMIC DNA]</scope>
    <source>
        <strain evidence="3">JCM 16702</strain>
    </source>
</reference>
<dbReference type="SUPFAM" id="SSF48452">
    <property type="entry name" value="TPR-like"/>
    <property type="match status" value="2"/>
</dbReference>
<gene>
    <name evidence="2" type="ORF">GCM10022214_28840</name>
</gene>
<proteinExistence type="predicted"/>
<evidence type="ECO:0000256" key="1">
    <source>
        <dbReference type="SAM" id="MobiDB-lite"/>
    </source>
</evidence>
<keyword evidence="3" id="KW-1185">Reference proteome</keyword>
<sequence>MTEVSRSASPPDADELDAETVVALVNGSHDLAAAGRMDEAVRDLRRAVPAARRLFDRDPVRYRSVLVVALRNLEGRLAASGRADETVPLLKEIVAATTGYRDEELANGTRDSLHGHRIGALTRLARRLRAAGDLDGAIAAATSARDESPEPADPPAPDDAGKAEPLVACELLLGQLLEEAGRVDESIRVGESAVAHARLLADTVQLGDAALDLGLRLLVQDRLDDAAGRLRQAVEVYRDHADDPGRPDARANLAVAANRLGVALSMLERDGEAVPYFEEAVRQHRRRDPADPEVRDELAGSLRDLAVCLIQVDRDAEAVAALAESADLYRPPARDGSAFHRRRLTEVLNRLWRGLAILDREEESASVRAEWSALAEVSPSP</sequence>
<organism evidence="2 3">
    <name type="scientific">Actinomadura miaoliensis</name>
    <dbReference type="NCBI Taxonomy" id="430685"/>
    <lineage>
        <taxon>Bacteria</taxon>
        <taxon>Bacillati</taxon>
        <taxon>Actinomycetota</taxon>
        <taxon>Actinomycetes</taxon>
        <taxon>Streptosporangiales</taxon>
        <taxon>Thermomonosporaceae</taxon>
        <taxon>Actinomadura</taxon>
    </lineage>
</organism>
<dbReference type="Proteomes" id="UP001500683">
    <property type="component" value="Unassembled WGS sequence"/>
</dbReference>
<accession>A0ABP7VNT4</accession>
<dbReference type="EMBL" id="BAAAZG010000017">
    <property type="protein sequence ID" value="GAA4071314.1"/>
    <property type="molecule type" value="Genomic_DNA"/>
</dbReference>
<feature type="region of interest" description="Disordered" evidence="1">
    <location>
        <begin position="141"/>
        <end position="161"/>
    </location>
</feature>
<evidence type="ECO:0000313" key="2">
    <source>
        <dbReference type="EMBL" id="GAA4071314.1"/>
    </source>
</evidence>
<name>A0ABP7VNT4_9ACTN</name>
<dbReference type="Gene3D" id="1.25.40.10">
    <property type="entry name" value="Tetratricopeptide repeat domain"/>
    <property type="match status" value="2"/>
</dbReference>
<comment type="caution">
    <text evidence="2">The sequence shown here is derived from an EMBL/GenBank/DDBJ whole genome shotgun (WGS) entry which is preliminary data.</text>
</comment>
<protein>
    <recommendedName>
        <fullName evidence="4">Tetratricopeptide repeat protein</fullName>
    </recommendedName>
</protein>
<evidence type="ECO:0008006" key="4">
    <source>
        <dbReference type="Google" id="ProtNLM"/>
    </source>
</evidence>
<dbReference type="Pfam" id="PF13374">
    <property type="entry name" value="TPR_10"/>
    <property type="match status" value="2"/>
</dbReference>
<dbReference type="InterPro" id="IPR011990">
    <property type="entry name" value="TPR-like_helical_dom_sf"/>
</dbReference>
<evidence type="ECO:0000313" key="3">
    <source>
        <dbReference type="Proteomes" id="UP001500683"/>
    </source>
</evidence>